<feature type="compositionally biased region" description="Basic residues" evidence="1">
    <location>
        <begin position="150"/>
        <end position="170"/>
    </location>
</feature>
<feature type="compositionally biased region" description="Gly residues" evidence="1">
    <location>
        <begin position="53"/>
        <end position="63"/>
    </location>
</feature>
<feature type="compositionally biased region" description="Low complexity" evidence="1">
    <location>
        <begin position="307"/>
        <end position="316"/>
    </location>
</feature>
<feature type="region of interest" description="Disordered" evidence="1">
    <location>
        <begin position="1"/>
        <end position="63"/>
    </location>
</feature>
<feature type="compositionally biased region" description="Basic and acidic residues" evidence="1">
    <location>
        <begin position="278"/>
        <end position="298"/>
    </location>
</feature>
<feature type="compositionally biased region" description="Low complexity" evidence="1">
    <location>
        <begin position="358"/>
        <end position="394"/>
    </location>
</feature>
<gene>
    <name evidence="2" type="ORF">AVDCRST_MAG48-938</name>
</gene>
<name>A0A6J4K579_9ACTN</name>
<feature type="compositionally biased region" description="Gly residues" evidence="1">
    <location>
        <begin position="263"/>
        <end position="272"/>
    </location>
</feature>
<protein>
    <submittedName>
        <fullName evidence="2">Uncharacterized protein</fullName>
    </submittedName>
</protein>
<dbReference type="AlphaFoldDB" id="A0A6J4K579"/>
<evidence type="ECO:0000256" key="1">
    <source>
        <dbReference type="SAM" id="MobiDB-lite"/>
    </source>
</evidence>
<feature type="compositionally biased region" description="Basic residues" evidence="1">
    <location>
        <begin position="115"/>
        <end position="131"/>
    </location>
</feature>
<feature type="compositionally biased region" description="Basic and acidic residues" evidence="1">
    <location>
        <begin position="28"/>
        <end position="43"/>
    </location>
</feature>
<feature type="compositionally biased region" description="Basic and acidic residues" evidence="1">
    <location>
        <begin position="334"/>
        <end position="357"/>
    </location>
</feature>
<reference evidence="2" key="1">
    <citation type="submission" date="2020-02" db="EMBL/GenBank/DDBJ databases">
        <authorList>
            <person name="Meier V. D."/>
        </authorList>
    </citation>
    <scope>NUCLEOTIDE SEQUENCE</scope>
    <source>
        <strain evidence="2">AVDCRST_MAG48</strain>
    </source>
</reference>
<feature type="compositionally biased region" description="Low complexity" evidence="1">
    <location>
        <begin position="132"/>
        <end position="146"/>
    </location>
</feature>
<feature type="compositionally biased region" description="Low complexity" evidence="1">
    <location>
        <begin position="408"/>
        <end position="425"/>
    </location>
</feature>
<feature type="non-terminal residue" evidence="2">
    <location>
        <position position="1"/>
    </location>
</feature>
<feature type="region of interest" description="Disordered" evidence="1">
    <location>
        <begin position="80"/>
        <end position="237"/>
    </location>
</feature>
<sequence>DRPAVPGRRPGGDRPPRAAPAAELGAHPGDDGRARRRGAADRRPGRRVRRPGGGRGDDAAGGGLVPAADLGLLLVGPLRARAGPLPPGRARLGRRGGRGDQLRRRAAALPAAGHRLLRRHRRHRPRRRGGRQRAVPARRGPAAPTADARRPRRAGLRRAGRHRLRLRRGRPLLPHCPGAERRRRADRHLHPPRCHQPVRPPVVHRRHRSRRRRRRQHPPSGAALAGPGPGLRGGRRAARHLERQHLLRQRRLLHRLRSHHAAGAGGAAGRGPVGPRPRGSDAHRRPGADDDARLDPARGDPLGGPARGPRLLPRLRPAARRPVGRGGDAGVPADADRDRVPAPAGDGRDGAARRQPADARPPAARAGPAALGDPAAHGGSATPDLAAGDAAVGADRLRAARSPRRPGGRPACCSAHRSATRRSAAGLRAAPARWLAGRPL</sequence>
<feature type="compositionally biased region" description="Basic residues" evidence="1">
    <location>
        <begin position="181"/>
        <end position="193"/>
    </location>
</feature>
<dbReference type="EMBL" id="CADCTS010000134">
    <property type="protein sequence ID" value="CAA9295813.1"/>
    <property type="molecule type" value="Genomic_DNA"/>
</dbReference>
<proteinExistence type="predicted"/>
<organism evidence="2">
    <name type="scientific">uncultured Friedmanniella sp</name>
    <dbReference type="NCBI Taxonomy" id="335381"/>
    <lineage>
        <taxon>Bacteria</taxon>
        <taxon>Bacillati</taxon>
        <taxon>Actinomycetota</taxon>
        <taxon>Actinomycetes</taxon>
        <taxon>Propionibacteriales</taxon>
        <taxon>Nocardioidaceae</taxon>
        <taxon>Friedmanniella</taxon>
        <taxon>environmental samples</taxon>
    </lineage>
</organism>
<evidence type="ECO:0000313" key="2">
    <source>
        <dbReference type="EMBL" id="CAA9295813.1"/>
    </source>
</evidence>
<feature type="non-terminal residue" evidence="2">
    <location>
        <position position="440"/>
    </location>
</feature>
<feature type="region of interest" description="Disordered" evidence="1">
    <location>
        <begin position="261"/>
        <end position="440"/>
    </location>
</feature>
<accession>A0A6J4K579</accession>
<feature type="compositionally biased region" description="Basic residues" evidence="1">
    <location>
        <begin position="202"/>
        <end position="217"/>
    </location>
</feature>